<evidence type="ECO:0000256" key="4">
    <source>
        <dbReference type="ARBA" id="ARBA00022741"/>
    </source>
</evidence>
<evidence type="ECO:0000256" key="5">
    <source>
        <dbReference type="ARBA" id="ARBA00022777"/>
    </source>
</evidence>
<evidence type="ECO:0000259" key="9">
    <source>
        <dbReference type="PROSITE" id="PS50011"/>
    </source>
</evidence>
<dbReference type="PANTHER" id="PTHR43671:SF98">
    <property type="entry name" value="SERINE_THREONINE-PROTEIN KINASE NEK11"/>
    <property type="match status" value="1"/>
</dbReference>
<keyword evidence="3" id="KW-0808">Transferase</keyword>
<evidence type="ECO:0000256" key="6">
    <source>
        <dbReference type="ARBA" id="ARBA00022840"/>
    </source>
</evidence>
<evidence type="ECO:0000256" key="2">
    <source>
        <dbReference type="ARBA" id="ARBA00022527"/>
    </source>
</evidence>
<dbReference type="PANTHER" id="PTHR43671">
    <property type="entry name" value="SERINE/THREONINE-PROTEIN KINASE NEK"/>
    <property type="match status" value="1"/>
</dbReference>
<dbReference type="EC" id="2.7.11.1" evidence="1"/>
<dbReference type="AlphaFoldDB" id="A0A8H4RIL8"/>
<evidence type="ECO:0000256" key="3">
    <source>
        <dbReference type="ARBA" id="ARBA00022679"/>
    </source>
</evidence>
<keyword evidence="2" id="KW-0723">Serine/threonine-protein kinase</keyword>
<keyword evidence="11" id="KW-1185">Reference proteome</keyword>
<dbReference type="PROSITE" id="PS00108">
    <property type="entry name" value="PROTEIN_KINASE_ST"/>
    <property type="match status" value="1"/>
</dbReference>
<dbReference type="GO" id="GO:0004674">
    <property type="term" value="F:protein serine/threonine kinase activity"/>
    <property type="evidence" value="ECO:0007669"/>
    <property type="project" value="UniProtKB-KW"/>
</dbReference>
<gene>
    <name evidence="10" type="ORF">G7Y89_g8473</name>
</gene>
<dbReference type="OrthoDB" id="310217at2759"/>
<comment type="catalytic activity">
    <reaction evidence="7">
        <text>L-threonyl-[protein] + ATP = O-phospho-L-threonyl-[protein] + ADP + H(+)</text>
        <dbReference type="Rhea" id="RHEA:46608"/>
        <dbReference type="Rhea" id="RHEA-COMP:11060"/>
        <dbReference type="Rhea" id="RHEA-COMP:11605"/>
        <dbReference type="ChEBI" id="CHEBI:15378"/>
        <dbReference type="ChEBI" id="CHEBI:30013"/>
        <dbReference type="ChEBI" id="CHEBI:30616"/>
        <dbReference type="ChEBI" id="CHEBI:61977"/>
        <dbReference type="ChEBI" id="CHEBI:456216"/>
        <dbReference type="EC" id="2.7.11.1"/>
    </reaction>
</comment>
<organism evidence="10 11">
    <name type="scientific">Cudoniella acicularis</name>
    <dbReference type="NCBI Taxonomy" id="354080"/>
    <lineage>
        <taxon>Eukaryota</taxon>
        <taxon>Fungi</taxon>
        <taxon>Dikarya</taxon>
        <taxon>Ascomycota</taxon>
        <taxon>Pezizomycotina</taxon>
        <taxon>Leotiomycetes</taxon>
        <taxon>Helotiales</taxon>
        <taxon>Tricladiaceae</taxon>
        <taxon>Cudoniella</taxon>
    </lineage>
</organism>
<dbReference type="Proteomes" id="UP000566819">
    <property type="component" value="Unassembled WGS sequence"/>
</dbReference>
<accession>A0A8H4RIL8</accession>
<protein>
    <recommendedName>
        <fullName evidence="1">non-specific serine/threonine protein kinase</fullName>
        <ecNumber evidence="1">2.7.11.1</ecNumber>
    </recommendedName>
</protein>
<name>A0A8H4RIL8_9HELO</name>
<reference evidence="10 11" key="1">
    <citation type="submission" date="2020-03" db="EMBL/GenBank/DDBJ databases">
        <title>Draft Genome Sequence of Cudoniella acicularis.</title>
        <authorList>
            <person name="Buettner E."/>
            <person name="Kellner H."/>
        </authorList>
    </citation>
    <scope>NUCLEOTIDE SEQUENCE [LARGE SCALE GENOMIC DNA]</scope>
    <source>
        <strain evidence="10 11">DSM 108380</strain>
    </source>
</reference>
<dbReference type="Pfam" id="PF00069">
    <property type="entry name" value="Pkinase"/>
    <property type="match status" value="1"/>
</dbReference>
<dbReference type="InterPro" id="IPR008271">
    <property type="entry name" value="Ser/Thr_kinase_AS"/>
</dbReference>
<dbReference type="Gene3D" id="1.10.510.10">
    <property type="entry name" value="Transferase(Phosphotransferase) domain 1"/>
    <property type="match status" value="1"/>
</dbReference>
<feature type="domain" description="Protein kinase" evidence="9">
    <location>
        <begin position="136"/>
        <end position="465"/>
    </location>
</feature>
<keyword evidence="4" id="KW-0547">Nucleotide-binding</keyword>
<dbReference type="InterPro" id="IPR000719">
    <property type="entry name" value="Prot_kinase_dom"/>
</dbReference>
<sequence>MANDAATIERASKKCAELRDLPKGWQFKFDNDDRVYFLKDDISTYNHPTLGGLPKPWILKMVRSLGTWSVDYYNRDTGATSAKDPRFLESTLSKHASVAPRELRISASSTRNTNLDLDQMQRNPIGNRNIRDQYEVVHAIDPGDGTLGAMNGGVFVVRIKNLPSKLFIEKRFKPDPGLNELFRKEIRMLHKVRHPALTSYSAGFINGLNLSVYIEFCDRGSLNDMINKYVEKVYTVPKPMPSEAFIWHAFGGLADALAYLQTGSSWLHKPNPQIKRDWVPILHRDIKPDNVLLRSRSTVGSSKYFYCILSDFGLACEDYPYDHPDADGHQISGHQLGTYSFCAPELCYNLGKEEGALTRGSKFPPGQRHTGKSDVWSLGVCIYALGKIFPSAEYAHLAMGKQPPVDICPKGACKWTSQVSRRKMYPYQISRKYSDELREGVIRATEWNLEERPDAVQLVRELEVLQRQAGFLTQQDAEPLPDWCTRKHEYFAKAEKAERDKRR</sequence>
<evidence type="ECO:0000256" key="7">
    <source>
        <dbReference type="ARBA" id="ARBA00047899"/>
    </source>
</evidence>
<proteinExistence type="predicted"/>
<comment type="caution">
    <text evidence="10">The sequence shown here is derived from an EMBL/GenBank/DDBJ whole genome shotgun (WGS) entry which is preliminary data.</text>
</comment>
<evidence type="ECO:0000313" key="11">
    <source>
        <dbReference type="Proteomes" id="UP000566819"/>
    </source>
</evidence>
<dbReference type="CDD" id="cd00180">
    <property type="entry name" value="PKc"/>
    <property type="match status" value="1"/>
</dbReference>
<dbReference type="InterPro" id="IPR050660">
    <property type="entry name" value="NEK_Ser/Thr_kinase"/>
</dbReference>
<comment type="catalytic activity">
    <reaction evidence="8">
        <text>L-seryl-[protein] + ATP = O-phospho-L-seryl-[protein] + ADP + H(+)</text>
        <dbReference type="Rhea" id="RHEA:17989"/>
        <dbReference type="Rhea" id="RHEA-COMP:9863"/>
        <dbReference type="Rhea" id="RHEA-COMP:11604"/>
        <dbReference type="ChEBI" id="CHEBI:15378"/>
        <dbReference type="ChEBI" id="CHEBI:29999"/>
        <dbReference type="ChEBI" id="CHEBI:30616"/>
        <dbReference type="ChEBI" id="CHEBI:83421"/>
        <dbReference type="ChEBI" id="CHEBI:456216"/>
        <dbReference type="EC" id="2.7.11.1"/>
    </reaction>
</comment>
<dbReference type="SMART" id="SM00220">
    <property type="entry name" value="S_TKc"/>
    <property type="match status" value="1"/>
</dbReference>
<evidence type="ECO:0000256" key="1">
    <source>
        <dbReference type="ARBA" id="ARBA00012513"/>
    </source>
</evidence>
<dbReference type="EMBL" id="JAAMPI010000644">
    <property type="protein sequence ID" value="KAF4629673.1"/>
    <property type="molecule type" value="Genomic_DNA"/>
</dbReference>
<dbReference type="SUPFAM" id="SSF56112">
    <property type="entry name" value="Protein kinase-like (PK-like)"/>
    <property type="match status" value="1"/>
</dbReference>
<evidence type="ECO:0000313" key="10">
    <source>
        <dbReference type="EMBL" id="KAF4629673.1"/>
    </source>
</evidence>
<keyword evidence="6" id="KW-0067">ATP-binding</keyword>
<dbReference type="GO" id="GO:0005524">
    <property type="term" value="F:ATP binding"/>
    <property type="evidence" value="ECO:0007669"/>
    <property type="project" value="UniProtKB-KW"/>
</dbReference>
<dbReference type="GO" id="GO:0005634">
    <property type="term" value="C:nucleus"/>
    <property type="evidence" value="ECO:0007669"/>
    <property type="project" value="TreeGrafter"/>
</dbReference>
<evidence type="ECO:0000256" key="8">
    <source>
        <dbReference type="ARBA" id="ARBA00048679"/>
    </source>
</evidence>
<keyword evidence="5" id="KW-0418">Kinase</keyword>
<dbReference type="PROSITE" id="PS50011">
    <property type="entry name" value="PROTEIN_KINASE_DOM"/>
    <property type="match status" value="1"/>
</dbReference>
<dbReference type="InterPro" id="IPR011009">
    <property type="entry name" value="Kinase-like_dom_sf"/>
</dbReference>